<evidence type="ECO:0000313" key="2">
    <source>
        <dbReference type="EMBL" id="AUN94930.1"/>
    </source>
</evidence>
<organism evidence="2 3">
    <name type="scientific">Pseudazoarcus pumilus</name>
    <dbReference type="NCBI Taxonomy" id="2067960"/>
    <lineage>
        <taxon>Bacteria</taxon>
        <taxon>Pseudomonadati</taxon>
        <taxon>Pseudomonadota</taxon>
        <taxon>Betaproteobacteria</taxon>
        <taxon>Rhodocyclales</taxon>
        <taxon>Zoogloeaceae</taxon>
        <taxon>Pseudazoarcus</taxon>
    </lineage>
</organism>
<feature type="domain" description="Thioredoxin" evidence="1">
    <location>
        <begin position="4"/>
        <end position="67"/>
    </location>
</feature>
<dbReference type="InterPro" id="IPR036249">
    <property type="entry name" value="Thioredoxin-like_sf"/>
</dbReference>
<evidence type="ECO:0000313" key="3">
    <source>
        <dbReference type="Proteomes" id="UP000242205"/>
    </source>
</evidence>
<dbReference type="Gene3D" id="3.40.30.10">
    <property type="entry name" value="Glutaredoxin"/>
    <property type="match status" value="1"/>
</dbReference>
<proteinExistence type="predicted"/>
<dbReference type="RefSeq" id="WP_102246996.1">
    <property type="nucleotide sequence ID" value="NZ_CP025682.1"/>
</dbReference>
<dbReference type="SUPFAM" id="SSF52833">
    <property type="entry name" value="Thioredoxin-like"/>
    <property type="match status" value="1"/>
</dbReference>
<dbReference type="EMBL" id="CP025682">
    <property type="protein sequence ID" value="AUN94930.1"/>
    <property type="molecule type" value="Genomic_DNA"/>
</dbReference>
<dbReference type="InterPro" id="IPR013766">
    <property type="entry name" value="Thioredoxin_domain"/>
</dbReference>
<keyword evidence="3" id="KW-1185">Reference proteome</keyword>
<dbReference type="KEGG" id="atw:C0099_08275"/>
<accession>A0A2I6S6P3</accession>
<gene>
    <name evidence="2" type="ORF">C0099_08275</name>
</gene>
<dbReference type="OrthoDB" id="8521206at2"/>
<dbReference type="Proteomes" id="UP000242205">
    <property type="component" value="Chromosome"/>
</dbReference>
<dbReference type="Pfam" id="PF00085">
    <property type="entry name" value="Thioredoxin"/>
    <property type="match status" value="1"/>
</dbReference>
<name>A0A2I6S6P3_9RHOO</name>
<sequence length="125" mass="14138">MSTNATIVVCLCAEWCGVCRDYRAPFDAVAEQHRDHVFHWADIEDEADWPDALEIESFPTVLVQRGDAVLFLGPVLPQPGHLTRLLESLATLDEAQVQAHVAATEERRLWQQAREFGRRIAATRD</sequence>
<evidence type="ECO:0000259" key="1">
    <source>
        <dbReference type="Pfam" id="PF00085"/>
    </source>
</evidence>
<dbReference type="AlphaFoldDB" id="A0A2I6S6P3"/>
<protein>
    <submittedName>
        <fullName evidence="2">Thioredoxin</fullName>
    </submittedName>
</protein>
<dbReference type="CDD" id="cd02947">
    <property type="entry name" value="TRX_family"/>
    <property type="match status" value="1"/>
</dbReference>
<reference evidence="2 3" key="1">
    <citation type="submission" date="2018-01" db="EMBL/GenBank/DDBJ databases">
        <authorList>
            <person name="Fu G.-Y."/>
        </authorList>
    </citation>
    <scope>NUCLEOTIDE SEQUENCE [LARGE SCALE GENOMIC DNA]</scope>
    <source>
        <strain evidence="2 3">SY39</strain>
    </source>
</reference>